<dbReference type="Proteomes" id="UP000019753">
    <property type="component" value="Unassembled WGS sequence"/>
</dbReference>
<accession>A0A021VRA9</accession>
<keyword evidence="2" id="KW-1185">Reference proteome</keyword>
<dbReference type="OrthoDB" id="5136572at2"/>
<evidence type="ECO:0000313" key="1">
    <source>
        <dbReference type="EMBL" id="EYR63658.1"/>
    </source>
</evidence>
<protein>
    <submittedName>
        <fullName evidence="1">Uncharacterized protein</fullName>
    </submittedName>
</protein>
<gene>
    <name evidence="1" type="ORF">N866_19180</name>
</gene>
<comment type="caution">
    <text evidence="1">The sequence shown here is derived from an EMBL/GenBank/DDBJ whole genome shotgun (WGS) entry which is preliminary data.</text>
</comment>
<dbReference type="AlphaFoldDB" id="A0A021VRA9"/>
<organism evidence="1 2">
    <name type="scientific">Actinotalea ferrariae CF5-4</name>
    <dbReference type="NCBI Taxonomy" id="948458"/>
    <lineage>
        <taxon>Bacteria</taxon>
        <taxon>Bacillati</taxon>
        <taxon>Actinomycetota</taxon>
        <taxon>Actinomycetes</taxon>
        <taxon>Micrococcales</taxon>
        <taxon>Cellulomonadaceae</taxon>
        <taxon>Actinotalea</taxon>
    </lineage>
</organism>
<dbReference type="RefSeq" id="WP_034225461.1">
    <property type="nucleotide sequence ID" value="NZ_AXCW01000078.1"/>
</dbReference>
<dbReference type="EMBL" id="AXCW01000078">
    <property type="protein sequence ID" value="EYR63658.1"/>
    <property type="molecule type" value="Genomic_DNA"/>
</dbReference>
<proteinExistence type="predicted"/>
<evidence type="ECO:0000313" key="2">
    <source>
        <dbReference type="Proteomes" id="UP000019753"/>
    </source>
</evidence>
<sequence>MSADRASAPIETHLDHARCWVAEEPLSRAVMDAVWRAEHGTDYAPTGRSTRAAVRLVVRHLWDDGDVPRPAWDTGELDLDVTPIGARLIDAFMFHLARLPDGGDVRWAIEGDPQVLSYGQPFPWPHDHRTVGAEPRLFGWLVAGQYGLSELEKVLYREGAPPADADDPPLRDSEFSPARARRALRPRLGGLIRGTARTWDIALPEPLHEVPEIRVWRREPLTVEELVRLVGPSDLADYTYLLWLDELAEGEWGTEKFTAYERRLAQEPGIEAVFQEDREPVYVLAPTLTAEQVLAAARRAAG</sequence>
<name>A0A021VRA9_9CELL</name>
<reference evidence="1 2" key="1">
    <citation type="submission" date="2014-01" db="EMBL/GenBank/DDBJ databases">
        <title>Actinotalea ferrariae CF5-4.</title>
        <authorList>
            <person name="Chen F."/>
            <person name="Li Y."/>
            <person name="Wang G."/>
        </authorList>
    </citation>
    <scope>NUCLEOTIDE SEQUENCE [LARGE SCALE GENOMIC DNA]</scope>
    <source>
        <strain evidence="1 2">CF5-4</strain>
    </source>
</reference>